<dbReference type="SUPFAM" id="SSF52540">
    <property type="entry name" value="P-loop containing nucleoside triphosphate hydrolases"/>
    <property type="match status" value="1"/>
</dbReference>
<sequence>MKIEILNCNNIEQGTFEIRENVLNIKYAINGAGKSTLAKAIAFSVMNRLGNKKQLSELTPFKYQGNAERAPQVKGIEGISSIRIFDEDYVNDFVFQPDELLKGSFDIFIRGEDYEKGIQIIDKLVNEIKKLLAEDKDIEGLIRDLTELSNGFGKPTQKGIHGSSPLSKALKGGNKVANIPVGLEDYKDFIQGAENFKWIKWQMDGKAFIDISERCPYCVGDISEKKGRIRRISEEYDAKSVENLNKMVEVFQRLNQYFSESTRKKIDEFVENTSGYTDDQVNFLREVRDQIDRLRGKFSKAQSIGFHSLKDVDKVVEELKSYCIDLGLFNHLQSENTESKAKVVNDSIDRIQEKAGELQGNINKQKILIEKLVKENSTEINGFLRNAGYSYSVDIKPDGNGEYRLKLTHNDIDGEVSNVRTHLSYGERNAFALVLFMYDVLKKNPDLIVLDDPISSFDKNKKYAIVDILFRKGGSLRGKTVLLLTHDFEPVVDMVKHHSDRFEGLSTSFLENTHGSLAEKGIVKADICSFIDISNENIRDAATPLLSKLVYLRRLFEVTNEKVFEVTNEKGLDYHIISNLFHKREKPEIPGENGKREMTQYEINEGNSKIKEKIADFDYAKMLATVKDDAKLIELYEDAENNYEKLHIFRIFCEGKPEPVESDVIRKFINETFHIENDYIYQINPRKYQLVPQYVIDECDRIIASRFR</sequence>
<dbReference type="PANTHER" id="PTHR32182:SF22">
    <property type="entry name" value="ATP-DEPENDENT ENDONUCLEASE, OLD FAMILY-RELATED"/>
    <property type="match status" value="1"/>
</dbReference>
<accession>A0A450ZPV3</accession>
<evidence type="ECO:0000256" key="1">
    <source>
        <dbReference type="ARBA" id="ARBA00022741"/>
    </source>
</evidence>
<keyword evidence="2" id="KW-0067">ATP-binding</keyword>
<dbReference type="PANTHER" id="PTHR32182">
    <property type="entry name" value="DNA REPLICATION AND REPAIR PROTEIN RECF"/>
    <property type="match status" value="1"/>
</dbReference>
<dbReference type="Gene3D" id="3.40.50.300">
    <property type="entry name" value="P-loop containing nucleotide triphosphate hydrolases"/>
    <property type="match status" value="1"/>
</dbReference>
<dbReference type="AlphaFoldDB" id="A0A450ZPV3"/>
<dbReference type="GO" id="GO:0000731">
    <property type="term" value="P:DNA synthesis involved in DNA repair"/>
    <property type="evidence" value="ECO:0007669"/>
    <property type="project" value="TreeGrafter"/>
</dbReference>
<name>A0A450ZPV3_9GAMM</name>
<dbReference type="GO" id="GO:0005524">
    <property type="term" value="F:ATP binding"/>
    <property type="evidence" value="ECO:0007669"/>
    <property type="project" value="UniProtKB-KW"/>
</dbReference>
<dbReference type="PROSITE" id="PS00211">
    <property type="entry name" value="ABC_TRANSPORTER_1"/>
    <property type="match status" value="1"/>
</dbReference>
<dbReference type="GO" id="GO:0006302">
    <property type="term" value="P:double-strand break repair"/>
    <property type="evidence" value="ECO:0007669"/>
    <property type="project" value="TreeGrafter"/>
</dbReference>
<dbReference type="Pfam" id="PF13166">
    <property type="entry name" value="AAA_13"/>
    <property type="match status" value="1"/>
</dbReference>
<dbReference type="InterPro" id="IPR017871">
    <property type="entry name" value="ABC_transporter-like_CS"/>
</dbReference>
<dbReference type="InterPro" id="IPR026866">
    <property type="entry name" value="CR006_AAA"/>
</dbReference>
<evidence type="ECO:0000313" key="4">
    <source>
        <dbReference type="EMBL" id="VFK55776.1"/>
    </source>
</evidence>
<keyword evidence="1" id="KW-0547">Nucleotide-binding</keyword>
<organism evidence="4">
    <name type="scientific">Candidatus Kentrum sp. TUN</name>
    <dbReference type="NCBI Taxonomy" id="2126343"/>
    <lineage>
        <taxon>Bacteria</taxon>
        <taxon>Pseudomonadati</taxon>
        <taxon>Pseudomonadota</taxon>
        <taxon>Gammaproteobacteria</taxon>
        <taxon>Candidatus Kentrum</taxon>
    </lineage>
</organism>
<reference evidence="4" key="1">
    <citation type="submission" date="2019-02" db="EMBL/GenBank/DDBJ databases">
        <authorList>
            <person name="Gruber-Vodicka R. H."/>
            <person name="Seah K. B. B."/>
        </authorList>
    </citation>
    <scope>NUCLEOTIDE SEQUENCE</scope>
    <source>
        <strain evidence="4">BECK_BY1</strain>
    </source>
</reference>
<evidence type="ECO:0000259" key="3">
    <source>
        <dbReference type="Pfam" id="PF13166"/>
    </source>
</evidence>
<evidence type="ECO:0000256" key="2">
    <source>
        <dbReference type="ARBA" id="ARBA00022840"/>
    </source>
</evidence>
<feature type="domain" description="Protein CR006 P-loop" evidence="3">
    <location>
        <begin position="334"/>
        <end position="489"/>
    </location>
</feature>
<dbReference type="GO" id="GO:0016887">
    <property type="term" value="F:ATP hydrolysis activity"/>
    <property type="evidence" value="ECO:0007669"/>
    <property type="project" value="InterPro"/>
</dbReference>
<dbReference type="InterPro" id="IPR027417">
    <property type="entry name" value="P-loop_NTPase"/>
</dbReference>
<proteinExistence type="predicted"/>
<dbReference type="EMBL" id="CAADFX010000037">
    <property type="protein sequence ID" value="VFK55776.1"/>
    <property type="molecule type" value="Genomic_DNA"/>
</dbReference>
<gene>
    <name evidence="4" type="ORF">BECKTUN1418D_GA0071000_103711</name>
</gene>
<protein>
    <submittedName>
        <fullName evidence="4">AAA domain-containing protein</fullName>
    </submittedName>
</protein>